<keyword evidence="4" id="KW-0443">Lipid metabolism</keyword>
<gene>
    <name evidence="11" type="ORF">P2G67_05810</name>
</gene>
<evidence type="ECO:0000256" key="6">
    <source>
        <dbReference type="ARBA" id="ARBA00038095"/>
    </source>
</evidence>
<evidence type="ECO:0000256" key="7">
    <source>
        <dbReference type="ARBA" id="ARBA00039058"/>
    </source>
</evidence>
<keyword evidence="2" id="KW-0444">Lipid biosynthesis</keyword>
<dbReference type="PANTHER" id="PTHR37323:SF1">
    <property type="entry name" value="L-ORNITHINE N(ALPHA)-ACYLTRANSFERASE"/>
    <property type="match status" value="1"/>
</dbReference>
<dbReference type="InterPro" id="IPR016181">
    <property type="entry name" value="Acyl_CoA_acyltransferase"/>
</dbReference>
<comment type="caution">
    <text evidence="11">The sequence shown here is derived from an EMBL/GenBank/DDBJ whole genome shotgun (WGS) entry which is preliminary data.</text>
</comment>
<evidence type="ECO:0000313" key="12">
    <source>
        <dbReference type="Proteomes" id="UP001215503"/>
    </source>
</evidence>
<organism evidence="11 12">
    <name type="scientific">Aquibaculum arenosum</name>
    <dbReference type="NCBI Taxonomy" id="3032591"/>
    <lineage>
        <taxon>Bacteria</taxon>
        <taxon>Pseudomonadati</taxon>
        <taxon>Pseudomonadota</taxon>
        <taxon>Alphaproteobacteria</taxon>
        <taxon>Rhodospirillales</taxon>
        <taxon>Rhodovibrionaceae</taxon>
        <taxon>Aquibaculum</taxon>
    </lineage>
</organism>
<dbReference type="EC" id="2.3.2.30" evidence="7"/>
<comment type="catalytic activity">
    <reaction evidence="10">
        <text>a (3R)-hydroxyacyl-[ACP] + L-ornithine = a lyso-ornithine lipid + holo-[ACP] + H(+)</text>
        <dbReference type="Rhea" id="RHEA:20633"/>
        <dbReference type="Rhea" id="RHEA-COMP:9685"/>
        <dbReference type="Rhea" id="RHEA-COMP:9945"/>
        <dbReference type="ChEBI" id="CHEBI:15378"/>
        <dbReference type="ChEBI" id="CHEBI:46911"/>
        <dbReference type="ChEBI" id="CHEBI:64479"/>
        <dbReference type="ChEBI" id="CHEBI:78827"/>
        <dbReference type="ChEBI" id="CHEBI:138482"/>
        <dbReference type="EC" id="2.3.2.30"/>
    </reaction>
    <physiologicalReaction direction="left-to-right" evidence="10">
        <dbReference type="Rhea" id="RHEA:20634"/>
    </physiologicalReaction>
</comment>
<proteinExistence type="inferred from homology"/>
<dbReference type="PANTHER" id="PTHR37323">
    <property type="entry name" value="GCN5-RELATED N-ACETYLTRANSFERASE"/>
    <property type="match status" value="1"/>
</dbReference>
<sequence length="277" mass="31172">MSHIRPDSGTTDRPVDVRARTFRIRLAESEAEVAAAQELRYRVFVDEVGAKPSEEMARTRREFDAFDPHCDHLLIFDHSEGEPGRVIATYRFLRRAQAKRAGQFYTQDEYDISKLLDYPGEIMELGRSCVDRDYRTSGIMQLLWRGIAAYVLHFKVDLLFGCASLRGTDVSSLAQPLAYLHHQHLAPSDLRPRAVEERYVDMNLMPAEALDAKAALHSLPPLVKGYLRLGGFVGDGAVVDHEFGTTDVCVVVKTDVVTDKYRRNLTRSEAATETGEA</sequence>
<evidence type="ECO:0000313" key="11">
    <source>
        <dbReference type="EMBL" id="MDF2095485.1"/>
    </source>
</evidence>
<evidence type="ECO:0000256" key="1">
    <source>
        <dbReference type="ARBA" id="ARBA00005189"/>
    </source>
</evidence>
<protein>
    <recommendedName>
        <fullName evidence="8">L-ornithine N(alpha)-acyltransferase</fullName>
        <ecNumber evidence="7">2.3.2.30</ecNumber>
    </recommendedName>
</protein>
<evidence type="ECO:0000256" key="5">
    <source>
        <dbReference type="ARBA" id="ARBA00023315"/>
    </source>
</evidence>
<dbReference type="Gene3D" id="3.40.630.30">
    <property type="match status" value="1"/>
</dbReference>
<comment type="similarity">
    <text evidence="6">Belongs to the acetyltransferase family. OlsB subfamily.</text>
</comment>
<comment type="function">
    <text evidence="9">Catalyzes the first step in the biosynthesis of ornithine lipids, which are phosphorus-free membrane lipids. Catalyzes the 3-hydroxyacyl-acyl carrier protein-dependent acylation of ornithine to form lyso-ornithine lipid (LOL).</text>
</comment>
<accession>A0ABT5YL30</accession>
<name>A0ABT5YL30_9PROT</name>
<dbReference type="Pfam" id="PF13444">
    <property type="entry name" value="Acetyltransf_5"/>
    <property type="match status" value="1"/>
</dbReference>
<evidence type="ECO:0000256" key="4">
    <source>
        <dbReference type="ARBA" id="ARBA00023098"/>
    </source>
</evidence>
<dbReference type="InterPro" id="IPR052351">
    <property type="entry name" value="Ornithine_N-alpha-AT"/>
</dbReference>
<keyword evidence="5 11" id="KW-0012">Acyltransferase</keyword>
<dbReference type="Proteomes" id="UP001215503">
    <property type="component" value="Unassembled WGS sequence"/>
</dbReference>
<evidence type="ECO:0000256" key="2">
    <source>
        <dbReference type="ARBA" id="ARBA00022516"/>
    </source>
</evidence>
<keyword evidence="3 11" id="KW-0808">Transferase</keyword>
<reference evidence="11 12" key="1">
    <citation type="submission" date="2023-03" db="EMBL/GenBank/DDBJ databases">
        <title>Fodinicurvata sp. CAU 1616 isolated from sea sendiment.</title>
        <authorList>
            <person name="Kim W."/>
        </authorList>
    </citation>
    <scope>NUCLEOTIDE SEQUENCE [LARGE SCALE GENOMIC DNA]</scope>
    <source>
        <strain evidence="11 12">CAU 1616</strain>
    </source>
</reference>
<dbReference type="RefSeq" id="WP_275820957.1">
    <property type="nucleotide sequence ID" value="NZ_JARHUD010000003.1"/>
</dbReference>
<evidence type="ECO:0000256" key="8">
    <source>
        <dbReference type="ARBA" id="ARBA00039866"/>
    </source>
</evidence>
<evidence type="ECO:0000256" key="9">
    <source>
        <dbReference type="ARBA" id="ARBA00045724"/>
    </source>
</evidence>
<evidence type="ECO:0000256" key="10">
    <source>
        <dbReference type="ARBA" id="ARBA00047785"/>
    </source>
</evidence>
<dbReference type="EMBL" id="JARHUD010000003">
    <property type="protein sequence ID" value="MDF2095485.1"/>
    <property type="molecule type" value="Genomic_DNA"/>
</dbReference>
<keyword evidence="12" id="KW-1185">Reference proteome</keyword>
<dbReference type="SUPFAM" id="SSF55729">
    <property type="entry name" value="Acyl-CoA N-acyltransferases (Nat)"/>
    <property type="match status" value="1"/>
</dbReference>
<evidence type="ECO:0000256" key="3">
    <source>
        <dbReference type="ARBA" id="ARBA00022679"/>
    </source>
</evidence>
<dbReference type="GO" id="GO:0016746">
    <property type="term" value="F:acyltransferase activity"/>
    <property type="evidence" value="ECO:0007669"/>
    <property type="project" value="UniProtKB-KW"/>
</dbReference>
<comment type="pathway">
    <text evidence="1">Lipid metabolism.</text>
</comment>